<dbReference type="RefSeq" id="WP_121587667.1">
    <property type="nucleotide sequence ID" value="NZ_RCHT01000050.1"/>
</dbReference>
<name>A0A498CWY1_9FIRM</name>
<feature type="transmembrane region" description="Helical" evidence="1">
    <location>
        <begin position="128"/>
        <end position="155"/>
    </location>
</feature>
<dbReference type="AlphaFoldDB" id="A0A498CWY1"/>
<keyword evidence="1" id="KW-1133">Transmembrane helix</keyword>
<evidence type="ECO:0000313" key="3">
    <source>
        <dbReference type="Proteomes" id="UP000276301"/>
    </source>
</evidence>
<gene>
    <name evidence="2" type="ORF">D4A47_13395</name>
</gene>
<sequence>MTTTTSSSKPGRFRELYRDILHRNRGYLWLYSTLVAVCYPLLFALEAFKRVDPAEAARIQAYAPETLAQNPMYFYSFEGLGCNFAGVSIVFFLMIALLAPMILALVLNSYMHSKKASDVYHAIPVSRGTLLTANAAVGMTIIGLPLAASNLFITAVQIAKFGFLPDVTAYLWLDALGWMICGFAIYAVTTFVSVCVGTVFDTFVLSGTLLLAAPVLSALGLTVTELFLFGWSAGVDALTFVTRLSPVTLMIERFAIADGTLGASSPIRLFGPDRLPGANLALLVWLALGLLIFLAAVRVYRRRRTEVAETTSSRGVLQALVKLAGTAVCGVTAGLIACSGSHGRTDFLLWTALIGALTYAVAEVVLNRGFKTLVRSLPLGAATVAGVVLVSLIPMTGAFGYESRVPAPEEVAAVEIGYTGRYAADISICRVEPGLPDNGGKAGRAVGYTNEVLLSSPEDLSAVEAFHRDVIAKRYRPYEGITLEPGEEYMHLGSTITYTLKNGRTLTRRYEGAGTSSIRLLAPLETSPDLLAQTHPAFFDRGQDVKKWRISDPFGAWTVEKAWPAADSQALLDAVRTDLLAQTAEDLLHPSDAPVAWVTFEADLPPEGAPRASTSGSFLVTESSLHTRAFLAEKGVLDEIAPDLDACYAVGVSGSGVRYLTTSDSAVLQVIPGRGEFTANDYDYLKENVEASRRYYAENPDVLAADFSPGEDVELDEWGNAVVQAQMAGASEVLFEDPADIAALAAAAVPSWDTTEPVVCANFWFRGATGGTPVLLPLSRLPEDLRQRIAYPYGVPGE</sequence>
<protein>
    <submittedName>
        <fullName evidence="2">Uncharacterized protein</fullName>
    </submittedName>
</protein>
<organism evidence="2 3">
    <name type="scientific">Anaerotruncus massiliensis</name>
    <name type="common">ex Liu et al. 2021</name>
    <dbReference type="NCBI Taxonomy" id="2321404"/>
    <lineage>
        <taxon>Bacteria</taxon>
        <taxon>Bacillati</taxon>
        <taxon>Bacillota</taxon>
        <taxon>Clostridia</taxon>
        <taxon>Eubacteriales</taxon>
        <taxon>Oscillospiraceae</taxon>
        <taxon>Anaerotruncus</taxon>
    </lineage>
</organism>
<feature type="transmembrane region" description="Helical" evidence="1">
    <location>
        <begin position="84"/>
        <end position="107"/>
    </location>
</feature>
<feature type="transmembrane region" description="Helical" evidence="1">
    <location>
        <begin position="27"/>
        <end position="45"/>
    </location>
</feature>
<proteinExistence type="predicted"/>
<feature type="transmembrane region" description="Helical" evidence="1">
    <location>
        <begin position="280"/>
        <end position="300"/>
    </location>
</feature>
<feature type="transmembrane region" description="Helical" evidence="1">
    <location>
        <begin position="320"/>
        <end position="342"/>
    </location>
</feature>
<feature type="transmembrane region" description="Helical" evidence="1">
    <location>
        <begin position="175"/>
        <end position="197"/>
    </location>
</feature>
<keyword evidence="1" id="KW-0472">Membrane</keyword>
<keyword evidence="1" id="KW-0812">Transmembrane</keyword>
<feature type="transmembrane region" description="Helical" evidence="1">
    <location>
        <begin position="348"/>
        <end position="366"/>
    </location>
</feature>
<evidence type="ECO:0000313" key="2">
    <source>
        <dbReference type="EMBL" id="RLL06965.1"/>
    </source>
</evidence>
<dbReference type="EMBL" id="RCHT01000050">
    <property type="protein sequence ID" value="RLL06965.1"/>
    <property type="molecule type" value="Genomic_DNA"/>
</dbReference>
<comment type="caution">
    <text evidence="2">The sequence shown here is derived from an EMBL/GenBank/DDBJ whole genome shotgun (WGS) entry which is preliminary data.</text>
</comment>
<feature type="transmembrane region" description="Helical" evidence="1">
    <location>
        <begin position="378"/>
        <end position="401"/>
    </location>
</feature>
<accession>A0A498CWY1</accession>
<keyword evidence="3" id="KW-1185">Reference proteome</keyword>
<feature type="transmembrane region" description="Helical" evidence="1">
    <location>
        <begin position="209"/>
        <end position="231"/>
    </location>
</feature>
<dbReference type="Proteomes" id="UP000276301">
    <property type="component" value="Unassembled WGS sequence"/>
</dbReference>
<reference evidence="2 3" key="1">
    <citation type="submission" date="2018-10" db="EMBL/GenBank/DDBJ databases">
        <title>Anaerotruncus faecis sp. nov., isolated from human feces.</title>
        <authorList>
            <person name="Wang Y.-J."/>
        </authorList>
    </citation>
    <scope>NUCLEOTIDE SEQUENCE [LARGE SCALE GENOMIC DNA]</scope>
    <source>
        <strain evidence="2 3">22A2-44</strain>
    </source>
</reference>
<evidence type="ECO:0000256" key="1">
    <source>
        <dbReference type="SAM" id="Phobius"/>
    </source>
</evidence>